<feature type="non-terminal residue" evidence="5">
    <location>
        <position position="1"/>
    </location>
</feature>
<dbReference type="Proteomes" id="UP000030748">
    <property type="component" value="Unassembled WGS sequence"/>
</dbReference>
<keyword evidence="3" id="KW-0067">ATP-binding</keyword>
<name>A0A022PP51_ERYGU</name>
<feature type="domain" description="Protein kinase" evidence="4">
    <location>
        <begin position="1"/>
        <end position="99"/>
    </location>
</feature>
<dbReference type="InterPro" id="IPR000719">
    <property type="entry name" value="Prot_kinase_dom"/>
</dbReference>
<organism evidence="5 6">
    <name type="scientific">Erythranthe guttata</name>
    <name type="common">Yellow monkey flower</name>
    <name type="synonym">Mimulus guttatus</name>
    <dbReference type="NCBI Taxonomy" id="4155"/>
    <lineage>
        <taxon>Eukaryota</taxon>
        <taxon>Viridiplantae</taxon>
        <taxon>Streptophyta</taxon>
        <taxon>Embryophyta</taxon>
        <taxon>Tracheophyta</taxon>
        <taxon>Spermatophyta</taxon>
        <taxon>Magnoliopsida</taxon>
        <taxon>eudicotyledons</taxon>
        <taxon>Gunneridae</taxon>
        <taxon>Pentapetalae</taxon>
        <taxon>asterids</taxon>
        <taxon>lamiids</taxon>
        <taxon>Lamiales</taxon>
        <taxon>Phrymaceae</taxon>
        <taxon>Erythranthe</taxon>
    </lineage>
</organism>
<dbReference type="Gene3D" id="1.10.510.10">
    <property type="entry name" value="Transferase(Phosphotransferase) domain 1"/>
    <property type="match status" value="1"/>
</dbReference>
<evidence type="ECO:0000259" key="4">
    <source>
        <dbReference type="PROSITE" id="PS50011"/>
    </source>
</evidence>
<dbReference type="PANTHER" id="PTHR47989:SF65">
    <property type="entry name" value="PROTEIN KINASE DOMAIN-CONTAINING PROTEIN"/>
    <property type="match status" value="1"/>
</dbReference>
<dbReference type="GO" id="GO:0004674">
    <property type="term" value="F:protein serine/threonine kinase activity"/>
    <property type="evidence" value="ECO:0007669"/>
    <property type="project" value="UniProtKB-KW"/>
</dbReference>
<dbReference type="Pfam" id="PF00069">
    <property type="entry name" value="Pkinase"/>
    <property type="match status" value="1"/>
</dbReference>
<dbReference type="InterPro" id="IPR011009">
    <property type="entry name" value="Kinase-like_dom_sf"/>
</dbReference>
<gene>
    <name evidence="5" type="ORF">MIMGU_mgv1a025456mg</name>
</gene>
<dbReference type="PANTHER" id="PTHR47989">
    <property type="entry name" value="OS01G0750732 PROTEIN"/>
    <property type="match status" value="1"/>
</dbReference>
<keyword evidence="2" id="KW-0547">Nucleotide-binding</keyword>
<sequence length="99" mass="11329">HRDIKSSNILLNDKFEAHLADFGLARLILPYDMHVSTDFVGTLGYIPPEYGQAAKATYKGDLLTGKRLMDMCGRRECRDLIAWVREMRREGREMGRVGN</sequence>
<keyword evidence="1" id="KW-0723">Serine/threonine-protein kinase</keyword>
<evidence type="ECO:0000313" key="5">
    <source>
        <dbReference type="EMBL" id="EYU18072.1"/>
    </source>
</evidence>
<evidence type="ECO:0000256" key="1">
    <source>
        <dbReference type="ARBA" id="ARBA00022527"/>
    </source>
</evidence>
<keyword evidence="1" id="KW-0418">Kinase</keyword>
<reference evidence="5 6" key="1">
    <citation type="journal article" date="2013" name="Proc. Natl. Acad. Sci. U.S.A.">
        <title>Fine-scale variation in meiotic recombination in Mimulus inferred from population shotgun sequencing.</title>
        <authorList>
            <person name="Hellsten U."/>
            <person name="Wright K.M."/>
            <person name="Jenkins J."/>
            <person name="Shu S."/>
            <person name="Yuan Y."/>
            <person name="Wessler S.R."/>
            <person name="Schmutz J."/>
            <person name="Willis J.H."/>
            <person name="Rokhsar D.S."/>
        </authorList>
    </citation>
    <scope>NUCLEOTIDE SEQUENCE [LARGE SCALE GENOMIC DNA]</scope>
    <source>
        <strain evidence="6">cv. DUN x IM62</strain>
    </source>
</reference>
<dbReference type="GO" id="GO:0005524">
    <property type="term" value="F:ATP binding"/>
    <property type="evidence" value="ECO:0007669"/>
    <property type="project" value="UniProtKB-KW"/>
</dbReference>
<evidence type="ECO:0000256" key="3">
    <source>
        <dbReference type="ARBA" id="ARBA00022840"/>
    </source>
</evidence>
<dbReference type="STRING" id="4155.A0A022PP51"/>
<dbReference type="SUPFAM" id="SSF56112">
    <property type="entry name" value="Protein kinase-like (PK-like)"/>
    <property type="match status" value="1"/>
</dbReference>
<accession>A0A022PP51</accession>
<evidence type="ECO:0000256" key="2">
    <source>
        <dbReference type="ARBA" id="ARBA00022741"/>
    </source>
</evidence>
<protein>
    <recommendedName>
        <fullName evidence="4">Protein kinase domain-containing protein</fullName>
    </recommendedName>
</protein>
<dbReference type="EMBL" id="KI632341">
    <property type="protein sequence ID" value="EYU18072.1"/>
    <property type="molecule type" value="Genomic_DNA"/>
</dbReference>
<keyword evidence="1" id="KW-0808">Transferase</keyword>
<evidence type="ECO:0000313" key="6">
    <source>
        <dbReference type="Proteomes" id="UP000030748"/>
    </source>
</evidence>
<dbReference type="AlphaFoldDB" id="A0A022PP51"/>
<proteinExistence type="predicted"/>
<keyword evidence="6" id="KW-1185">Reference proteome</keyword>
<dbReference type="PROSITE" id="PS50011">
    <property type="entry name" value="PROTEIN_KINASE_DOM"/>
    <property type="match status" value="1"/>
</dbReference>